<evidence type="ECO:0000256" key="4">
    <source>
        <dbReference type="ARBA" id="ARBA00022723"/>
    </source>
</evidence>
<evidence type="ECO:0000256" key="1">
    <source>
        <dbReference type="ARBA" id="ARBA00001798"/>
    </source>
</evidence>
<reference evidence="13 14" key="1">
    <citation type="journal article" date="2023" name="Sci. Data">
        <title>Genome assembly of the Korean intertidal mud-creeper Batillaria attramentaria.</title>
        <authorList>
            <person name="Patra A.K."/>
            <person name="Ho P.T."/>
            <person name="Jun S."/>
            <person name="Lee S.J."/>
            <person name="Kim Y."/>
            <person name="Won Y.J."/>
        </authorList>
    </citation>
    <scope>NUCLEOTIDE SEQUENCE [LARGE SCALE GENOMIC DNA]</scope>
    <source>
        <strain evidence="13">Wonlab-2016</strain>
    </source>
</reference>
<dbReference type="EC" id="2.3.2.31" evidence="2"/>
<evidence type="ECO:0000259" key="11">
    <source>
        <dbReference type="PROSITE" id="PS50089"/>
    </source>
</evidence>
<feature type="region of interest" description="Disordered" evidence="10">
    <location>
        <begin position="1"/>
        <end position="27"/>
    </location>
</feature>
<keyword evidence="4" id="KW-0479">Metal-binding</keyword>
<accession>A0ABD0JB86</accession>
<feature type="domain" description="RING-type" evidence="11">
    <location>
        <begin position="624"/>
        <end position="680"/>
    </location>
</feature>
<feature type="compositionally biased region" description="Basic and acidic residues" evidence="10">
    <location>
        <begin position="175"/>
        <end position="190"/>
    </location>
</feature>
<keyword evidence="6 9" id="KW-0863">Zinc-finger</keyword>
<keyword evidence="8" id="KW-0862">Zinc</keyword>
<sequence>MEGDNRGARSGNTFRKIGSKFQKSKQPRAVIIRHSSNLSRRQSSNEADDGYISADAVQYSLNKKGRWNLPEVIQENIFDHDFDDDFSEVRVSMLHRHLVNRQSDCLRVITNTLRDDQGGTDFSPRRKKARRRTYCNGMNILHNGRGKQTKNPRKKQVISTKLDIAARKAELQEAKAERDCRSASDIEDSKGSNSTPEVRYDVFYPLPAMSSLRSHPKFAPCLVRPDDIEQPLRVTAGLKAGKRSKKRNKYVQMDDTFFDDDCFFEDDFDENYSEEDMLSAKSFPENCSSPFATSLSEVLEEALYVASRQPSDPEDFGLADFDALAQASGKPRRKRSSKKKDRKYVYQTEQTFQTDAGVDVTAYTEDTQSDTSSELDSSTDSLVLLDKLTSMRMKSVRVVLPEESVSGSALSHQYGNTYTEAGCLPRKFLIDITDRARESLKHVQSFRDVYLPSVDLSSCVVFSYDCEDVESGAVTASVERHYVYSVTLNMNYQDHDFVINTLDKMARYDSVEVVLERVLEFICTLPHDKLVRKDVECPPCALENKIQPDFRMVTEVNGWNPSFLSLSSVSCLPAASRPTTRQSAHVNGFDGAPDANKADREALGAEGDAGVLLCQSLTPEPGYCSICFDDISLGCSGAAPTATALSGCGHWFCNTCWLSHLSLTARGGVSGATRRTLECPEYGCRVEVDVGTLLSLLHVRDVQLLVRRRLDLQMTGSRRAKWCPNPLCGRLIQLNTERSNKQTEPTSLACTCGTRLCFKCLGTAHWPASCAEAKEYHALLVKRGDTKGASPDVMVSGKPCPACGAFLEKRGGCNHMICVCGQHFCWWCLRSSCICQSRYSDSFGIQRRVIKHVDTSPREGSQWYELAIQHRRMQYKQEVKMNIKMADQLAGRLLAFTWKRSEAGMPFSVSSAANLNETVAGILKLKLELHHVIEHTAAALDVSSKDVATVAPKSARTKDASNKVISMTFIKAKDVVGRLEFLCSSLDLLLKVETTPLRRVVPTFQLLQREARDALRILAALKSQSAC</sequence>
<keyword evidence="14" id="KW-1185">Reference proteome</keyword>
<name>A0ABD0JB86_9CAEN</name>
<dbReference type="PANTHER" id="PTHR11685">
    <property type="entry name" value="RBR FAMILY RING FINGER AND IBR DOMAIN-CONTAINING"/>
    <property type="match status" value="1"/>
</dbReference>
<evidence type="ECO:0000256" key="10">
    <source>
        <dbReference type="SAM" id="MobiDB-lite"/>
    </source>
</evidence>
<dbReference type="Gene3D" id="1.20.120.1750">
    <property type="match status" value="1"/>
</dbReference>
<evidence type="ECO:0000313" key="13">
    <source>
        <dbReference type="EMBL" id="KAK7468097.1"/>
    </source>
</evidence>
<dbReference type="InterPro" id="IPR044066">
    <property type="entry name" value="TRIAD_supradom"/>
</dbReference>
<dbReference type="Proteomes" id="UP001519460">
    <property type="component" value="Unassembled WGS sequence"/>
</dbReference>
<dbReference type="AlphaFoldDB" id="A0ABD0JB86"/>
<organism evidence="13 14">
    <name type="scientific">Batillaria attramentaria</name>
    <dbReference type="NCBI Taxonomy" id="370345"/>
    <lineage>
        <taxon>Eukaryota</taxon>
        <taxon>Metazoa</taxon>
        <taxon>Spiralia</taxon>
        <taxon>Lophotrochozoa</taxon>
        <taxon>Mollusca</taxon>
        <taxon>Gastropoda</taxon>
        <taxon>Caenogastropoda</taxon>
        <taxon>Sorbeoconcha</taxon>
        <taxon>Cerithioidea</taxon>
        <taxon>Batillariidae</taxon>
        <taxon>Batillaria</taxon>
    </lineage>
</organism>
<dbReference type="PROSITE" id="PS50089">
    <property type="entry name" value="ZF_RING_2"/>
    <property type="match status" value="1"/>
</dbReference>
<evidence type="ECO:0000256" key="5">
    <source>
        <dbReference type="ARBA" id="ARBA00022737"/>
    </source>
</evidence>
<keyword evidence="7" id="KW-0833">Ubl conjugation pathway</keyword>
<comment type="catalytic activity">
    <reaction evidence="1">
        <text>[E2 ubiquitin-conjugating enzyme]-S-ubiquitinyl-L-cysteine + [acceptor protein]-L-lysine = [E2 ubiquitin-conjugating enzyme]-L-cysteine + [acceptor protein]-N(6)-ubiquitinyl-L-lysine.</text>
        <dbReference type="EC" id="2.3.2.31"/>
    </reaction>
</comment>
<comment type="caution">
    <text evidence="13">The sequence shown here is derived from an EMBL/GenBank/DDBJ whole genome shotgun (WGS) entry which is preliminary data.</text>
</comment>
<dbReference type="InterPro" id="IPR013083">
    <property type="entry name" value="Znf_RING/FYVE/PHD"/>
</dbReference>
<dbReference type="GO" id="GO:0061630">
    <property type="term" value="F:ubiquitin protein ligase activity"/>
    <property type="evidence" value="ECO:0007669"/>
    <property type="project" value="UniProtKB-EC"/>
</dbReference>
<dbReference type="SUPFAM" id="SSF57850">
    <property type="entry name" value="RING/U-box"/>
    <property type="match status" value="3"/>
</dbReference>
<dbReference type="SMART" id="SM00647">
    <property type="entry name" value="IBR"/>
    <property type="match status" value="2"/>
</dbReference>
<feature type="region of interest" description="Disordered" evidence="10">
    <location>
        <begin position="175"/>
        <end position="197"/>
    </location>
</feature>
<evidence type="ECO:0000256" key="7">
    <source>
        <dbReference type="ARBA" id="ARBA00022786"/>
    </source>
</evidence>
<keyword evidence="3" id="KW-0808">Transferase</keyword>
<protein>
    <recommendedName>
        <fullName evidence="2">RBR-type E3 ubiquitin transferase</fullName>
        <ecNumber evidence="2">2.3.2.31</ecNumber>
    </recommendedName>
</protein>
<gene>
    <name evidence="13" type="ORF">BaRGS_00036680</name>
</gene>
<dbReference type="Gene3D" id="3.30.40.10">
    <property type="entry name" value="Zinc/RING finger domain, C3HC4 (zinc finger)"/>
    <property type="match status" value="1"/>
</dbReference>
<evidence type="ECO:0000313" key="14">
    <source>
        <dbReference type="Proteomes" id="UP001519460"/>
    </source>
</evidence>
<feature type="domain" description="RING-type" evidence="12">
    <location>
        <begin position="620"/>
        <end position="849"/>
    </location>
</feature>
<evidence type="ECO:0000256" key="3">
    <source>
        <dbReference type="ARBA" id="ARBA00022679"/>
    </source>
</evidence>
<evidence type="ECO:0000256" key="6">
    <source>
        <dbReference type="ARBA" id="ARBA00022771"/>
    </source>
</evidence>
<dbReference type="InterPro" id="IPR001841">
    <property type="entry name" value="Znf_RING"/>
</dbReference>
<dbReference type="Pfam" id="PF01485">
    <property type="entry name" value="IBR"/>
    <property type="match status" value="1"/>
</dbReference>
<evidence type="ECO:0000256" key="9">
    <source>
        <dbReference type="PROSITE-ProRule" id="PRU00175"/>
    </source>
</evidence>
<keyword evidence="5" id="KW-0677">Repeat</keyword>
<evidence type="ECO:0000259" key="12">
    <source>
        <dbReference type="PROSITE" id="PS51873"/>
    </source>
</evidence>
<dbReference type="EMBL" id="JACVVK020000523">
    <property type="protein sequence ID" value="KAK7468097.1"/>
    <property type="molecule type" value="Genomic_DNA"/>
</dbReference>
<dbReference type="PROSITE" id="PS51873">
    <property type="entry name" value="TRIAD"/>
    <property type="match status" value="1"/>
</dbReference>
<dbReference type="InterPro" id="IPR002867">
    <property type="entry name" value="IBR_dom"/>
</dbReference>
<dbReference type="GO" id="GO:0008270">
    <property type="term" value="F:zinc ion binding"/>
    <property type="evidence" value="ECO:0007669"/>
    <property type="project" value="UniProtKB-KW"/>
</dbReference>
<dbReference type="InterPro" id="IPR031127">
    <property type="entry name" value="E3_UB_ligase_RBR"/>
</dbReference>
<evidence type="ECO:0000256" key="8">
    <source>
        <dbReference type="ARBA" id="ARBA00022833"/>
    </source>
</evidence>
<proteinExistence type="predicted"/>
<evidence type="ECO:0000256" key="2">
    <source>
        <dbReference type="ARBA" id="ARBA00012251"/>
    </source>
</evidence>